<dbReference type="Proteomes" id="UP001265746">
    <property type="component" value="Unassembled WGS sequence"/>
</dbReference>
<dbReference type="EMBL" id="JAUJFL010000008">
    <property type="protein sequence ID" value="KAK2598531.1"/>
    <property type="molecule type" value="Genomic_DNA"/>
</dbReference>
<feature type="compositionally biased region" description="Basic and acidic residues" evidence="1">
    <location>
        <begin position="1"/>
        <end position="24"/>
    </location>
</feature>
<comment type="caution">
    <text evidence="2">The sequence shown here is derived from an EMBL/GenBank/DDBJ whole genome shotgun (WGS) entry which is preliminary data.</text>
</comment>
<evidence type="ECO:0000313" key="2">
    <source>
        <dbReference type="EMBL" id="KAK2598531.1"/>
    </source>
</evidence>
<protein>
    <submittedName>
        <fullName evidence="2">Uncharacterized protein</fullName>
    </submittedName>
</protein>
<reference evidence="2" key="1">
    <citation type="submission" date="2023-06" db="EMBL/GenBank/DDBJ databases">
        <authorList>
            <person name="Noh H."/>
        </authorList>
    </citation>
    <scope>NUCLEOTIDE SEQUENCE</scope>
    <source>
        <strain evidence="2">DUCC20226</strain>
    </source>
</reference>
<keyword evidence="3" id="KW-1185">Reference proteome</keyword>
<feature type="region of interest" description="Disordered" evidence="1">
    <location>
        <begin position="1"/>
        <end position="52"/>
    </location>
</feature>
<dbReference type="AlphaFoldDB" id="A0AAD9W071"/>
<sequence>MWKESEDTPGEARDITNQAGREKSPAQIPPFLGEIPGETADLNQGQSSGPEKRYAKMGSVFSKIAKHIGSDKLAGGDSMGIMLPVDFGNDYMAPGPDEMLSRPGSTSNITKSATSNDNGPDLGLFWPYVSSRQRQRDTGWEHPLSLRRPALYEEYWA</sequence>
<feature type="region of interest" description="Disordered" evidence="1">
    <location>
        <begin position="94"/>
        <end position="116"/>
    </location>
</feature>
<name>A0AAD9W071_PHOAM</name>
<accession>A0AAD9W071</accession>
<evidence type="ECO:0000256" key="1">
    <source>
        <dbReference type="SAM" id="MobiDB-lite"/>
    </source>
</evidence>
<evidence type="ECO:0000313" key="3">
    <source>
        <dbReference type="Proteomes" id="UP001265746"/>
    </source>
</evidence>
<feature type="compositionally biased region" description="Polar residues" evidence="1">
    <location>
        <begin position="103"/>
        <end position="116"/>
    </location>
</feature>
<gene>
    <name evidence="2" type="ORF">N8I77_011938</name>
</gene>
<proteinExistence type="predicted"/>
<organism evidence="2 3">
    <name type="scientific">Phomopsis amygdali</name>
    <name type="common">Fusicoccum amygdali</name>
    <dbReference type="NCBI Taxonomy" id="1214568"/>
    <lineage>
        <taxon>Eukaryota</taxon>
        <taxon>Fungi</taxon>
        <taxon>Dikarya</taxon>
        <taxon>Ascomycota</taxon>
        <taxon>Pezizomycotina</taxon>
        <taxon>Sordariomycetes</taxon>
        <taxon>Sordariomycetidae</taxon>
        <taxon>Diaporthales</taxon>
        <taxon>Diaporthaceae</taxon>
        <taxon>Diaporthe</taxon>
    </lineage>
</organism>